<dbReference type="AlphaFoldDB" id="A0AAW5F9H5"/>
<keyword evidence="2" id="KW-0489">Methyltransferase</keyword>
<gene>
    <name evidence="2" type="ORF">K5I21_22555</name>
</gene>
<dbReference type="GO" id="GO:0032259">
    <property type="term" value="P:methylation"/>
    <property type="evidence" value="ECO:0007669"/>
    <property type="project" value="UniProtKB-KW"/>
</dbReference>
<dbReference type="GO" id="GO:0008757">
    <property type="term" value="F:S-adenosylmethionine-dependent methyltransferase activity"/>
    <property type="evidence" value="ECO:0007669"/>
    <property type="project" value="InterPro"/>
</dbReference>
<evidence type="ECO:0000313" key="3">
    <source>
        <dbReference type="Proteomes" id="UP001203136"/>
    </source>
</evidence>
<dbReference type="CDD" id="cd02440">
    <property type="entry name" value="AdoMet_MTases"/>
    <property type="match status" value="1"/>
</dbReference>
<dbReference type="InterPro" id="IPR013216">
    <property type="entry name" value="Methyltransf_11"/>
</dbReference>
<feature type="domain" description="Methyltransferase type 11" evidence="1">
    <location>
        <begin position="63"/>
        <end position="157"/>
    </location>
</feature>
<keyword evidence="2" id="KW-0808">Transferase</keyword>
<name>A0AAW5F9H5_CLOSY</name>
<evidence type="ECO:0000313" key="2">
    <source>
        <dbReference type="EMBL" id="MCK0088589.1"/>
    </source>
</evidence>
<dbReference type="RefSeq" id="WP_247213317.1">
    <property type="nucleotide sequence ID" value="NZ_JAINVB010000001.1"/>
</dbReference>
<accession>A0AAW5F9H5</accession>
<dbReference type="Proteomes" id="UP001203136">
    <property type="component" value="Unassembled WGS sequence"/>
</dbReference>
<dbReference type="Pfam" id="PF08241">
    <property type="entry name" value="Methyltransf_11"/>
    <property type="match status" value="1"/>
</dbReference>
<sequence length="258" mass="29273">MNYQDINAKTIDRWIEDGWVWGTPISHEEYEHALRGDWSVVLTPNKTVPAEWFGRLRGKKVLGLASGGGQQMPLFAAAGADCTVLDYSPKQLESERMVAAREGYDIQIIRADMTKPLPFEDESFDLIFHPVSNCYVEEVKPIFRECYRILKDKGVMLSGLDTGINYIFDHDEKMLTNSLPFNPLKNANHMKQLEDTDCGVQFSHTLEDQIGGQLEAGFLLTHILEDTNDEGNLKEHNIPSFIMTRAVKLKEVVPCRVI</sequence>
<protein>
    <submittedName>
        <fullName evidence="2">Class I SAM-dependent methyltransferase</fullName>
    </submittedName>
</protein>
<organism evidence="2 3">
    <name type="scientific">Clostridium symbiosum</name>
    <name type="common">Bacteroides symbiosus</name>
    <dbReference type="NCBI Taxonomy" id="1512"/>
    <lineage>
        <taxon>Bacteria</taxon>
        <taxon>Bacillati</taxon>
        <taxon>Bacillota</taxon>
        <taxon>Clostridia</taxon>
        <taxon>Lachnospirales</taxon>
        <taxon>Lachnospiraceae</taxon>
        <taxon>Otoolea</taxon>
    </lineage>
</organism>
<comment type="caution">
    <text evidence="2">The sequence shown here is derived from an EMBL/GenBank/DDBJ whole genome shotgun (WGS) entry which is preliminary data.</text>
</comment>
<dbReference type="EMBL" id="JAINVB010000001">
    <property type="protein sequence ID" value="MCK0088589.1"/>
    <property type="molecule type" value="Genomic_DNA"/>
</dbReference>
<dbReference type="Gene3D" id="3.40.50.150">
    <property type="entry name" value="Vaccinia Virus protein VP39"/>
    <property type="match status" value="1"/>
</dbReference>
<evidence type="ECO:0000259" key="1">
    <source>
        <dbReference type="Pfam" id="PF08241"/>
    </source>
</evidence>
<dbReference type="SUPFAM" id="SSF53335">
    <property type="entry name" value="S-adenosyl-L-methionine-dependent methyltransferases"/>
    <property type="match status" value="1"/>
</dbReference>
<proteinExistence type="predicted"/>
<reference evidence="2" key="1">
    <citation type="journal article" date="2022" name="Cell Host Microbe">
        <title>Colonization of the live biotherapeutic product VE303 and modulation of the microbiota and metabolites in healthy volunteers.</title>
        <authorList>
            <person name="Dsouza M."/>
            <person name="Menon R."/>
            <person name="Crossette E."/>
            <person name="Bhattarai S.K."/>
            <person name="Schneider J."/>
            <person name="Kim Y.G."/>
            <person name="Reddy S."/>
            <person name="Caballero S."/>
            <person name="Felix C."/>
            <person name="Cornacchione L."/>
            <person name="Hendrickson J."/>
            <person name="Watson A.R."/>
            <person name="Minot S.S."/>
            <person name="Greenfield N."/>
            <person name="Schopf L."/>
            <person name="Szabady R."/>
            <person name="Patarroyo J."/>
            <person name="Smith W."/>
            <person name="Harrison P."/>
            <person name="Kuijper E.J."/>
            <person name="Kelly C.P."/>
            <person name="Olle B."/>
            <person name="Bobilev D."/>
            <person name="Silber J.L."/>
            <person name="Bucci V."/>
            <person name="Roberts B."/>
            <person name="Faith J."/>
            <person name="Norman J.M."/>
        </authorList>
    </citation>
    <scope>NUCLEOTIDE SEQUENCE</scope>
    <source>
        <strain evidence="2">VE303-04</strain>
    </source>
</reference>
<dbReference type="InterPro" id="IPR029063">
    <property type="entry name" value="SAM-dependent_MTases_sf"/>
</dbReference>